<name>A0ABQ3UH15_9CHLR</name>
<evidence type="ECO:0000313" key="3">
    <source>
        <dbReference type="EMBL" id="GHO52004.1"/>
    </source>
</evidence>
<keyword evidence="2" id="KW-0812">Transmembrane</keyword>
<keyword evidence="2" id="KW-0472">Membrane</keyword>
<keyword evidence="4" id="KW-1185">Reference proteome</keyword>
<evidence type="ECO:0008006" key="5">
    <source>
        <dbReference type="Google" id="ProtNLM"/>
    </source>
</evidence>
<organism evidence="3 4">
    <name type="scientific">Ktedonobacter robiniae</name>
    <dbReference type="NCBI Taxonomy" id="2778365"/>
    <lineage>
        <taxon>Bacteria</taxon>
        <taxon>Bacillati</taxon>
        <taxon>Chloroflexota</taxon>
        <taxon>Ktedonobacteria</taxon>
        <taxon>Ktedonobacterales</taxon>
        <taxon>Ktedonobacteraceae</taxon>
        <taxon>Ktedonobacter</taxon>
    </lineage>
</organism>
<feature type="region of interest" description="Disordered" evidence="1">
    <location>
        <begin position="1"/>
        <end position="24"/>
    </location>
</feature>
<gene>
    <name evidence="3" type="ORF">KSB_04790</name>
</gene>
<keyword evidence="2" id="KW-1133">Transmembrane helix</keyword>
<feature type="compositionally biased region" description="Polar residues" evidence="1">
    <location>
        <begin position="8"/>
        <end position="24"/>
    </location>
</feature>
<dbReference type="EMBL" id="BNJG01000001">
    <property type="protein sequence ID" value="GHO52004.1"/>
    <property type="molecule type" value="Genomic_DNA"/>
</dbReference>
<evidence type="ECO:0000256" key="1">
    <source>
        <dbReference type="SAM" id="MobiDB-lite"/>
    </source>
</evidence>
<accession>A0ABQ3UH15</accession>
<feature type="transmembrane region" description="Helical" evidence="2">
    <location>
        <begin position="166"/>
        <end position="189"/>
    </location>
</feature>
<comment type="caution">
    <text evidence="3">The sequence shown here is derived from an EMBL/GenBank/DDBJ whole genome shotgun (WGS) entry which is preliminary data.</text>
</comment>
<dbReference type="Proteomes" id="UP000654345">
    <property type="component" value="Unassembled WGS sequence"/>
</dbReference>
<proteinExistence type="predicted"/>
<sequence>MIGKEAQETAQLNNTTATGTPQESPNLRRAVGVWGSYTWGYADVEVDVYVALGLVMVAAQGAANVAFLSSGLVYVMVGLAYTELAAAYPMAGGGQFYFPTCLDLLAGYGYKPGRSLLAYLIVIFCFTCLYLFTPSAHLSWEEALVLSVVCFHGRGFLLQNMSLGDAFARLAAIEAVLGLLIEVSFIATFTQRFLGK</sequence>
<dbReference type="RefSeq" id="WP_236037893.1">
    <property type="nucleotide sequence ID" value="NZ_BNJG01000001.1"/>
</dbReference>
<protein>
    <recommendedName>
        <fullName evidence="5">Amino acid permease/ SLC12A domain-containing protein</fullName>
    </recommendedName>
</protein>
<reference evidence="3 4" key="1">
    <citation type="journal article" date="2021" name="Int. J. Syst. Evol. Microbiol.">
        <title>Reticulibacter mediterranei gen. nov., sp. nov., within the new family Reticulibacteraceae fam. nov., and Ktedonospora formicarum gen. nov., sp. nov., Ktedonobacter robiniae sp. nov., Dictyobacter formicarum sp. nov. and Dictyobacter arantiisoli sp. nov., belonging to the class Ktedonobacteria.</title>
        <authorList>
            <person name="Yabe S."/>
            <person name="Zheng Y."/>
            <person name="Wang C.M."/>
            <person name="Sakai Y."/>
            <person name="Abe K."/>
            <person name="Yokota A."/>
            <person name="Donadio S."/>
            <person name="Cavaletti L."/>
            <person name="Monciardini P."/>
        </authorList>
    </citation>
    <scope>NUCLEOTIDE SEQUENCE [LARGE SCALE GENOMIC DNA]</scope>
    <source>
        <strain evidence="3 4">SOSP1-30</strain>
    </source>
</reference>
<feature type="transmembrane region" description="Helical" evidence="2">
    <location>
        <begin position="116"/>
        <end position="133"/>
    </location>
</feature>
<evidence type="ECO:0000313" key="4">
    <source>
        <dbReference type="Proteomes" id="UP000654345"/>
    </source>
</evidence>
<feature type="transmembrane region" description="Helical" evidence="2">
    <location>
        <begin position="48"/>
        <end position="81"/>
    </location>
</feature>
<evidence type="ECO:0000256" key="2">
    <source>
        <dbReference type="SAM" id="Phobius"/>
    </source>
</evidence>